<keyword evidence="2" id="KW-1185">Reference proteome</keyword>
<dbReference type="InterPro" id="IPR007434">
    <property type="entry name" value="FemAB-like"/>
</dbReference>
<dbReference type="Gene3D" id="3.40.630.30">
    <property type="match status" value="1"/>
</dbReference>
<organism evidence="1 2">
    <name type="scientific">Marispirochaeta aestuarii</name>
    <dbReference type="NCBI Taxonomy" id="1963862"/>
    <lineage>
        <taxon>Bacteria</taxon>
        <taxon>Pseudomonadati</taxon>
        <taxon>Spirochaetota</taxon>
        <taxon>Spirochaetia</taxon>
        <taxon>Spirochaetales</taxon>
        <taxon>Spirochaetaceae</taxon>
        <taxon>Marispirochaeta</taxon>
    </lineage>
</organism>
<proteinExistence type="predicted"/>
<name>A0A1Y1RUV0_9SPIO</name>
<comment type="caution">
    <text evidence="1">The sequence shown here is derived from an EMBL/GenBank/DDBJ whole genome shotgun (WGS) entry which is preliminary data.</text>
</comment>
<dbReference type="EMBL" id="MWQY01000025">
    <property type="protein sequence ID" value="ORC31203.1"/>
    <property type="molecule type" value="Genomic_DNA"/>
</dbReference>
<dbReference type="Pfam" id="PF04339">
    <property type="entry name" value="FemAB_like"/>
    <property type="match status" value="1"/>
</dbReference>
<dbReference type="AlphaFoldDB" id="A0A1Y1RUV0"/>
<reference evidence="1 2" key="1">
    <citation type="submission" date="2017-03" db="EMBL/GenBank/DDBJ databases">
        <title>Draft Genome sequence of Marispirochaeta sp. strain JC444.</title>
        <authorList>
            <person name="Shivani Y."/>
            <person name="Subhash Y."/>
            <person name="Sasikala C."/>
            <person name="Ramana C."/>
        </authorList>
    </citation>
    <scope>NUCLEOTIDE SEQUENCE [LARGE SCALE GENOMIC DNA]</scope>
    <source>
        <strain evidence="1 2">JC444</strain>
    </source>
</reference>
<dbReference type="PANTHER" id="PTHR47017:SF1">
    <property type="entry name" value="ACYL-COA"/>
    <property type="match status" value="1"/>
</dbReference>
<sequence>MEPVELTIYVGIGEIERDSWNSLALGSRTPFYEWEWLALLEQSGSIDSSSGWQPLHISFNRNGIPVGIMPLYLKSHSHGEFVFDYGWADLAGQLNIPYYPKLVGTAPATPSGYYRLFCSDPGELDTLLSRGLSTLEDISRDNQIRGLNFLFCDPVFARGLKEFHQWENQSYLWINRDYSDFQDFLSELSKNHRRNIRREWNSLSDQGLEITAVSGADLSEGIMERMYRFYLRTNARFGPWAAKYLNREFFLRLPEFVDHRVVIFSAHPRNAKPEEALGMSLCVYKGDWLFGRYWGGDPGTKNLHFNTCYYAPMQWMIERGMRYFDPGAGSPHKLHRGFMPHPVVSCHRFFDPLLSEIFRENIPAINRENRRMIRSMEESVPFSEKLKSELRTEIRQLFSLSEDETWGNPEEASRSEGLY</sequence>
<dbReference type="STRING" id="1963862.B4O97_16960"/>
<evidence type="ECO:0000313" key="2">
    <source>
        <dbReference type="Proteomes" id="UP000192343"/>
    </source>
</evidence>
<gene>
    <name evidence="1" type="ORF">B4O97_16960</name>
</gene>
<evidence type="ECO:0008006" key="3">
    <source>
        <dbReference type="Google" id="ProtNLM"/>
    </source>
</evidence>
<dbReference type="PANTHER" id="PTHR47017">
    <property type="entry name" value="ACYL-COA"/>
    <property type="match status" value="1"/>
</dbReference>
<evidence type="ECO:0000313" key="1">
    <source>
        <dbReference type="EMBL" id="ORC31203.1"/>
    </source>
</evidence>
<accession>A0A1Y1RUV0</accession>
<dbReference type="SUPFAM" id="SSF55729">
    <property type="entry name" value="Acyl-CoA N-acyltransferases (Nat)"/>
    <property type="match status" value="1"/>
</dbReference>
<protein>
    <recommendedName>
        <fullName evidence="3">GNAT family N-acetyltransferase</fullName>
    </recommendedName>
</protein>
<dbReference type="InterPro" id="IPR016181">
    <property type="entry name" value="Acyl_CoA_acyltransferase"/>
</dbReference>
<dbReference type="Proteomes" id="UP000192343">
    <property type="component" value="Unassembled WGS sequence"/>
</dbReference>